<evidence type="ECO:0000313" key="7">
    <source>
        <dbReference type="EMBL" id="MBC8363048.1"/>
    </source>
</evidence>
<protein>
    <submittedName>
        <fullName evidence="7">Dynamin family protein</fullName>
    </submittedName>
</protein>
<feature type="domain" description="Dynamin N-terminal" evidence="6">
    <location>
        <begin position="57"/>
        <end position="282"/>
    </location>
</feature>
<dbReference type="InterPro" id="IPR027094">
    <property type="entry name" value="Mitofusin_fam"/>
</dbReference>
<accession>A0A8J6NZJ6</accession>
<dbReference type="SUPFAM" id="SSF52540">
    <property type="entry name" value="P-loop containing nucleoside triphosphate hydrolases"/>
    <property type="match status" value="1"/>
</dbReference>
<dbReference type="GO" id="GO:0016020">
    <property type="term" value="C:membrane"/>
    <property type="evidence" value="ECO:0007669"/>
    <property type="project" value="UniProtKB-SubCell"/>
</dbReference>
<dbReference type="PANTHER" id="PTHR10465:SF0">
    <property type="entry name" value="SARCALUMENIN"/>
    <property type="match status" value="1"/>
</dbReference>
<evidence type="ECO:0000256" key="2">
    <source>
        <dbReference type="ARBA" id="ARBA00022741"/>
    </source>
</evidence>
<dbReference type="PANTHER" id="PTHR10465">
    <property type="entry name" value="TRANSMEMBRANE GTPASE FZO1"/>
    <property type="match status" value="1"/>
</dbReference>
<evidence type="ECO:0000256" key="4">
    <source>
        <dbReference type="ARBA" id="ARBA00023134"/>
    </source>
</evidence>
<gene>
    <name evidence="7" type="ORF">H8E23_16815</name>
</gene>
<organism evidence="7 8">
    <name type="scientific">Candidatus Desulfatibia profunda</name>
    <dbReference type="NCBI Taxonomy" id="2841695"/>
    <lineage>
        <taxon>Bacteria</taxon>
        <taxon>Pseudomonadati</taxon>
        <taxon>Thermodesulfobacteriota</taxon>
        <taxon>Desulfobacteria</taxon>
        <taxon>Desulfobacterales</taxon>
        <taxon>Desulfobacterales incertae sedis</taxon>
        <taxon>Candidatus Desulfatibia</taxon>
    </lineage>
</organism>
<feature type="non-terminal residue" evidence="7">
    <location>
        <position position="600"/>
    </location>
</feature>
<keyword evidence="3" id="KW-0378">Hydrolase</keyword>
<keyword evidence="4" id="KW-0342">GTP-binding</keyword>
<dbReference type="InterPro" id="IPR027417">
    <property type="entry name" value="P-loop_NTPase"/>
</dbReference>
<sequence>METYTSLKEDLLEINKDVYALFSNAKSMPGMTAHAFDDWEKTSIGINKQIAEEIIRIAVVGAIKSGKSTVINALFKGDYLKRGAGVVTSIVTRVRSGKSLKAKLFFKSWDDVNSDMQQAMVLLPALNRHWENDRFDIRRQKERMDLQQALSALSSEQLITKGARNASSVLLSSYLKGYESVKEIISSDNVTRQYNGGRFAKHRDFVGEAALAAYLRDIQLEINSEGVDGNIEIADCQGSDSPNPLHIAMIQDYLLLTHLIIYVVSSRTGIREADIKFLSMIKKMGIMDNILFVVNCDFSEHDSLDDVNILVKKIKEELSLIKPDPDIYAFSALYNLFKQQRDHLSPKDEMRLEQWEQETALTEFSGQETERFEWSFHQKLTRERYALLLKNHLERLDVISTGIDHWILLNQKILSKDASSAGEIIEKIKHHQGSMNQMKSVIKSTLDGAVQKIEQKAKTDIDRFFDVRSGKILNDIIEFVRDYHIPYHDYEKNLKVSGFSNTLYLIFQEFKHALDFFMAETVNPELIRFIRQAETGIREQLGSIAGPYELMVQDALVAYSNLMESFGIECIQTKQKKIELPDMDAIKGMIGLSLPPLVAA</sequence>
<evidence type="ECO:0000256" key="3">
    <source>
        <dbReference type="ARBA" id="ARBA00022801"/>
    </source>
</evidence>
<evidence type="ECO:0000259" key="6">
    <source>
        <dbReference type="Pfam" id="PF00350"/>
    </source>
</evidence>
<dbReference type="InterPro" id="IPR045063">
    <property type="entry name" value="Dynamin_N"/>
</dbReference>
<dbReference type="GO" id="GO:0005525">
    <property type="term" value="F:GTP binding"/>
    <property type="evidence" value="ECO:0007669"/>
    <property type="project" value="UniProtKB-KW"/>
</dbReference>
<dbReference type="Gene3D" id="3.40.50.300">
    <property type="entry name" value="P-loop containing nucleotide triphosphate hydrolases"/>
    <property type="match status" value="2"/>
</dbReference>
<dbReference type="Proteomes" id="UP000603434">
    <property type="component" value="Unassembled WGS sequence"/>
</dbReference>
<dbReference type="EMBL" id="JACNJH010000250">
    <property type="protein sequence ID" value="MBC8363048.1"/>
    <property type="molecule type" value="Genomic_DNA"/>
</dbReference>
<keyword evidence="5" id="KW-0472">Membrane</keyword>
<dbReference type="Pfam" id="PF00350">
    <property type="entry name" value="Dynamin_N"/>
    <property type="match status" value="1"/>
</dbReference>
<evidence type="ECO:0000313" key="8">
    <source>
        <dbReference type="Proteomes" id="UP000603434"/>
    </source>
</evidence>
<comment type="caution">
    <text evidence="7">The sequence shown here is derived from an EMBL/GenBank/DDBJ whole genome shotgun (WGS) entry which is preliminary data.</text>
</comment>
<evidence type="ECO:0000256" key="5">
    <source>
        <dbReference type="ARBA" id="ARBA00023136"/>
    </source>
</evidence>
<dbReference type="AlphaFoldDB" id="A0A8J6NZJ6"/>
<name>A0A8J6NZJ6_9BACT</name>
<dbReference type="GO" id="GO:0003924">
    <property type="term" value="F:GTPase activity"/>
    <property type="evidence" value="ECO:0007669"/>
    <property type="project" value="InterPro"/>
</dbReference>
<keyword evidence="2" id="KW-0547">Nucleotide-binding</keyword>
<comment type="subcellular location">
    <subcellularLocation>
        <location evidence="1">Membrane</location>
    </subcellularLocation>
</comment>
<evidence type="ECO:0000256" key="1">
    <source>
        <dbReference type="ARBA" id="ARBA00004370"/>
    </source>
</evidence>
<reference evidence="7 8" key="1">
    <citation type="submission" date="2020-08" db="EMBL/GenBank/DDBJ databases">
        <title>Bridging the membrane lipid divide: bacteria of the FCB group superphylum have the potential to synthesize archaeal ether lipids.</title>
        <authorList>
            <person name="Villanueva L."/>
            <person name="Von Meijenfeldt F.A.B."/>
            <person name="Westbye A.B."/>
            <person name="Yadav S."/>
            <person name="Hopmans E.C."/>
            <person name="Dutilh B.E."/>
            <person name="Sinninghe Damste J.S."/>
        </authorList>
    </citation>
    <scope>NUCLEOTIDE SEQUENCE [LARGE SCALE GENOMIC DNA]</scope>
    <source>
        <strain evidence="7">NIOZ-UU30</strain>
    </source>
</reference>
<proteinExistence type="predicted"/>